<evidence type="ECO:0000313" key="1">
    <source>
        <dbReference type="EMBL" id="EXB28785.1"/>
    </source>
</evidence>
<gene>
    <name evidence="1" type="ORF">L484_002984</name>
</gene>
<dbReference type="AlphaFoldDB" id="W9QY49"/>
<reference evidence="2" key="1">
    <citation type="submission" date="2013-01" db="EMBL/GenBank/DDBJ databases">
        <title>Draft Genome Sequence of a Mulberry Tree, Morus notabilis C.K. Schneid.</title>
        <authorList>
            <person name="He N."/>
            <person name="Zhao S."/>
        </authorList>
    </citation>
    <scope>NUCLEOTIDE SEQUENCE</scope>
</reference>
<organism evidence="1 2">
    <name type="scientific">Morus notabilis</name>
    <dbReference type="NCBI Taxonomy" id="981085"/>
    <lineage>
        <taxon>Eukaryota</taxon>
        <taxon>Viridiplantae</taxon>
        <taxon>Streptophyta</taxon>
        <taxon>Embryophyta</taxon>
        <taxon>Tracheophyta</taxon>
        <taxon>Spermatophyta</taxon>
        <taxon>Magnoliopsida</taxon>
        <taxon>eudicotyledons</taxon>
        <taxon>Gunneridae</taxon>
        <taxon>Pentapetalae</taxon>
        <taxon>rosids</taxon>
        <taxon>fabids</taxon>
        <taxon>Rosales</taxon>
        <taxon>Moraceae</taxon>
        <taxon>Moreae</taxon>
        <taxon>Morus</taxon>
    </lineage>
</organism>
<proteinExistence type="predicted"/>
<protein>
    <submittedName>
        <fullName evidence="1">Uncharacterized protein</fullName>
    </submittedName>
</protein>
<evidence type="ECO:0000313" key="2">
    <source>
        <dbReference type="Proteomes" id="UP000030645"/>
    </source>
</evidence>
<sequence length="181" mass="21336">MGVISLPPLSLLFCHLPRPLGSKSGTAFVLIICPHPKEKWDAWNFVVSGGGWAWRIRDVAKESYRDERMVRPGEIRYGVWGYWLEKMNCVESEALSTRADLDDMSPRSWDFKLRKERYLHRMFGCGIDRQWEMLESHLLDRSTWIVRIRECITLFREESEQTRKHQQASHVGKHLLVFVSM</sequence>
<keyword evidence="2" id="KW-1185">Reference proteome</keyword>
<dbReference type="Proteomes" id="UP000030645">
    <property type="component" value="Unassembled WGS sequence"/>
</dbReference>
<name>W9QY49_9ROSA</name>
<dbReference type="EMBL" id="KE343418">
    <property type="protein sequence ID" value="EXB28785.1"/>
    <property type="molecule type" value="Genomic_DNA"/>
</dbReference>
<accession>W9QY49</accession>